<evidence type="ECO:0000256" key="11">
    <source>
        <dbReference type="ARBA" id="ARBA00023146"/>
    </source>
</evidence>
<keyword evidence="11 12" id="KW-0030">Aminoacyl-tRNA synthetase</keyword>
<comment type="similarity">
    <text evidence="1 12">Belongs to the class-II aminoacyl-tRNA synthetase family.</text>
</comment>
<comment type="subcellular location">
    <subcellularLocation>
        <location evidence="12">Cytoplasm</location>
    </subcellularLocation>
</comment>
<dbReference type="Pfam" id="PF07973">
    <property type="entry name" value="tRNA_SAD"/>
    <property type="match status" value="1"/>
</dbReference>
<feature type="binding site" evidence="12">
    <location>
        <position position="591"/>
    </location>
    <ligand>
        <name>Zn(2+)</name>
        <dbReference type="ChEBI" id="CHEBI:29105"/>
    </ligand>
</feature>
<dbReference type="EMBL" id="LT981265">
    <property type="protein sequence ID" value="SPC34596.1"/>
    <property type="molecule type" value="Genomic_DNA"/>
</dbReference>
<dbReference type="InterPro" id="IPR022429">
    <property type="entry name" value="Ala-tRNA_lgiase_arc"/>
</dbReference>
<dbReference type="AlphaFoldDB" id="A0A2K5ASG7"/>
<dbReference type="InterPro" id="IPR009000">
    <property type="entry name" value="Transl_B-barrel_sf"/>
</dbReference>
<keyword evidence="10 12" id="KW-0648">Protein biosynthesis</keyword>
<dbReference type="HAMAP" id="MF_00036_A">
    <property type="entry name" value="Ala_tRNA_synth_A"/>
    <property type="match status" value="1"/>
</dbReference>
<dbReference type="EC" id="6.1.1.7" evidence="12"/>
<dbReference type="Gene3D" id="2.40.30.130">
    <property type="match status" value="1"/>
</dbReference>
<keyword evidence="7 12" id="KW-0862">Zinc</keyword>
<dbReference type="InterPro" id="IPR045864">
    <property type="entry name" value="aa-tRNA-synth_II/BPL/LPL"/>
</dbReference>
<comment type="catalytic activity">
    <reaction evidence="12">
        <text>tRNA(Ala) + L-alanine + ATP = L-alanyl-tRNA(Ala) + AMP + diphosphate</text>
        <dbReference type="Rhea" id="RHEA:12540"/>
        <dbReference type="Rhea" id="RHEA-COMP:9657"/>
        <dbReference type="Rhea" id="RHEA-COMP:9923"/>
        <dbReference type="ChEBI" id="CHEBI:30616"/>
        <dbReference type="ChEBI" id="CHEBI:33019"/>
        <dbReference type="ChEBI" id="CHEBI:57972"/>
        <dbReference type="ChEBI" id="CHEBI:78442"/>
        <dbReference type="ChEBI" id="CHEBI:78497"/>
        <dbReference type="ChEBI" id="CHEBI:456215"/>
        <dbReference type="EC" id="6.1.1.7"/>
    </reaction>
</comment>
<evidence type="ECO:0000256" key="12">
    <source>
        <dbReference type="HAMAP-Rule" id="MF_00036"/>
    </source>
</evidence>
<dbReference type="Pfam" id="PF01411">
    <property type="entry name" value="tRNA-synt_2c"/>
    <property type="match status" value="2"/>
</dbReference>
<evidence type="ECO:0000256" key="9">
    <source>
        <dbReference type="ARBA" id="ARBA00022884"/>
    </source>
</evidence>
<evidence type="ECO:0000256" key="3">
    <source>
        <dbReference type="ARBA" id="ARBA00022555"/>
    </source>
</evidence>
<evidence type="ECO:0000256" key="5">
    <source>
        <dbReference type="ARBA" id="ARBA00022723"/>
    </source>
</evidence>
<dbReference type="PANTHER" id="PTHR11777">
    <property type="entry name" value="ALANYL-TRNA SYNTHETASE"/>
    <property type="match status" value="1"/>
</dbReference>
<dbReference type="GO" id="GO:0006419">
    <property type="term" value="P:alanyl-tRNA aminoacylation"/>
    <property type="evidence" value="ECO:0007669"/>
    <property type="project" value="UniProtKB-UniRule"/>
</dbReference>
<name>A0A2K5ASG7_9ARCH</name>
<dbReference type="Gene3D" id="3.10.310.40">
    <property type="match status" value="1"/>
</dbReference>
<feature type="binding site" evidence="12">
    <location>
        <position position="587"/>
    </location>
    <ligand>
        <name>Zn(2+)</name>
        <dbReference type="ChEBI" id="CHEBI:29105"/>
    </ligand>
</feature>
<dbReference type="SUPFAM" id="SSF55186">
    <property type="entry name" value="ThrRS/AlaRS common domain"/>
    <property type="match status" value="1"/>
</dbReference>
<dbReference type="SUPFAM" id="SSF50447">
    <property type="entry name" value="Translation proteins"/>
    <property type="match status" value="1"/>
</dbReference>
<keyword evidence="9 12" id="KW-0694">RNA-binding</keyword>
<keyword evidence="8 12" id="KW-0067">ATP-binding</keyword>
<dbReference type="PRINTS" id="PR00980">
    <property type="entry name" value="TRNASYNTHALA"/>
</dbReference>
<protein>
    <recommendedName>
        <fullName evidence="12">Alanine--tRNA ligase</fullName>
        <ecNumber evidence="12">6.1.1.7</ecNumber>
    </recommendedName>
    <alternativeName>
        <fullName evidence="12">Alanyl-tRNA synthetase</fullName>
        <shortName evidence="12">AlaRS</shortName>
    </alternativeName>
</protein>
<feature type="binding site" evidence="12">
    <location>
        <position position="695"/>
    </location>
    <ligand>
        <name>Zn(2+)</name>
        <dbReference type="ChEBI" id="CHEBI:29105"/>
    </ligand>
</feature>
<dbReference type="RefSeq" id="WP_103286777.1">
    <property type="nucleotide sequence ID" value="NZ_LT981265.1"/>
</dbReference>
<dbReference type="Proteomes" id="UP000236248">
    <property type="component" value="Chromosome NCAV"/>
</dbReference>
<dbReference type="SUPFAM" id="SSF55681">
    <property type="entry name" value="Class II aaRS and biotin synthetases"/>
    <property type="match status" value="1"/>
</dbReference>
<dbReference type="PROSITE" id="PS50860">
    <property type="entry name" value="AA_TRNA_LIGASE_II_ALA"/>
    <property type="match status" value="1"/>
</dbReference>
<keyword evidence="5 12" id="KW-0479">Metal-binding</keyword>
<keyword evidence="6 12" id="KW-0547">Nucleotide-binding</keyword>
<keyword evidence="4 12" id="KW-0436">Ligase</keyword>
<dbReference type="InterPro" id="IPR002318">
    <property type="entry name" value="Ala-tRNA-lgiase_IIc"/>
</dbReference>
<dbReference type="GO" id="GO:0005524">
    <property type="term" value="F:ATP binding"/>
    <property type="evidence" value="ECO:0007669"/>
    <property type="project" value="UniProtKB-UniRule"/>
</dbReference>
<dbReference type="InterPro" id="IPR050058">
    <property type="entry name" value="Ala-tRNA_ligase"/>
</dbReference>
<dbReference type="SMART" id="SM00863">
    <property type="entry name" value="tRNA_SAD"/>
    <property type="match status" value="1"/>
</dbReference>
<evidence type="ECO:0000256" key="2">
    <source>
        <dbReference type="ARBA" id="ARBA00022490"/>
    </source>
</evidence>
<reference evidence="15" key="1">
    <citation type="submission" date="2018-01" db="EMBL/GenBank/DDBJ databases">
        <authorList>
            <person name="Kerou L M."/>
        </authorList>
    </citation>
    <scope>NUCLEOTIDE SEQUENCE [LARGE SCALE GENOMIC DNA]</scope>
    <source>
        <strain evidence="15">SCU2</strain>
    </source>
</reference>
<dbReference type="InterPro" id="IPR012947">
    <property type="entry name" value="tRNA_SAD"/>
</dbReference>
<evidence type="ECO:0000256" key="6">
    <source>
        <dbReference type="ARBA" id="ARBA00022741"/>
    </source>
</evidence>
<gene>
    <name evidence="12 14" type="primary">alaS</name>
    <name evidence="14" type="ORF">NCAV_1430</name>
</gene>
<dbReference type="GeneID" id="41595426"/>
<dbReference type="InterPro" id="IPR018164">
    <property type="entry name" value="Ala-tRNA-synth_IIc_N"/>
</dbReference>
<dbReference type="SUPFAM" id="SSF101353">
    <property type="entry name" value="Putative anticodon-binding domain of alanyl-tRNA synthetase (AlaRS)"/>
    <property type="match status" value="1"/>
</dbReference>
<evidence type="ECO:0000256" key="8">
    <source>
        <dbReference type="ARBA" id="ARBA00022840"/>
    </source>
</evidence>
<sequence length="915" mass="103714">MSKEELLARFSSEPDRYYRVSLFDDLGFKRQQCSVCNAYFWALNDRERCPNCEPYGFIGNPPTSKRLDYIEAWKAVEDFFIKNGHTSVKRYPVVCRWRDDLFFTVASIVDFQRVIGGKVVFELPANPLIVPQMCLRFNDIENVGRTGKHYTSFCMIGQHSIADAENGYWKDRCIELDYKMLTDVLGIRKDEIVFVEDVWLGYGAFGYSLEYYVRGLELGNAVFTEFEGNPRDYRIMKERVVDMGAGLERFSWVTMGTPTSYDCTFGPVVKHMINRFGVEYDQDLLGRYFKIVSSSSISRSSMGIDGIARMLGVDTDRLERIIVPLEAIYAAADHVRTLTFAVADGALPSNTGGGYNLRVVLRRVLAMLRRLGWSIRLEEIADMHIDYLSSMYPELGEQRESVRTILAVESSRYADAIERMKGVVKRLSGKRLSNDDLIKLYESDGITPDFLKEHGIIDRVPENFYTILAERHNEKPLVEEPKPIMDVSSIEPTRLLFYEDQYMLEFSAKVVKIKMPYVVLDRTAFYARAGGQEPDHGYINEARVVDVIKQGDVILHKIEDAEISFKEGDTVMCRVDGERRGLIMRHHTATHIINAASRKALGPWVWQHSAFKDEDYARLDITHHSPLSRDDVKRIEEYANDIVLADLPIEVTLMDRNVAEQLYGFRIYQGGYVPNKSIRIVKIKDWDIEACGGTHCERSGEVGMVKIIKAERVQDGIVRLEFVAGKAALRYVQMQEEQVSSIAGILGSSKEKVVDTLARKVEEADDARRRLRLMIRRIADGMASSVVSNAKMIKVGMDESSKHYDDNNNTIKLYAVYDDLLDEEYHIAVGEKAIEMEPRLVYCVLIGKGNKSMRVIVFSGQSARKRFKASSVAKSIASIFGGSAGGDDRFAQGGGQYREVKDASAMVEGIILGSA</sequence>
<evidence type="ECO:0000256" key="7">
    <source>
        <dbReference type="ARBA" id="ARBA00022833"/>
    </source>
</evidence>
<dbReference type="GO" id="GO:0004813">
    <property type="term" value="F:alanine-tRNA ligase activity"/>
    <property type="evidence" value="ECO:0007669"/>
    <property type="project" value="UniProtKB-UniRule"/>
</dbReference>
<dbReference type="Gene3D" id="3.30.930.10">
    <property type="entry name" value="Bira Bifunctional Protein, Domain 2"/>
    <property type="match status" value="1"/>
</dbReference>
<dbReference type="InterPro" id="IPR018163">
    <property type="entry name" value="Thr/Ala-tRNA-synth_IIc_edit"/>
</dbReference>
<dbReference type="Gene3D" id="3.30.980.10">
    <property type="entry name" value="Threonyl-trna Synthetase, Chain A, domain 2"/>
    <property type="match status" value="1"/>
</dbReference>
<dbReference type="GO" id="GO:0000049">
    <property type="term" value="F:tRNA binding"/>
    <property type="evidence" value="ECO:0007669"/>
    <property type="project" value="UniProtKB-KW"/>
</dbReference>
<comment type="cofactor">
    <cofactor evidence="12">
        <name>Zn(2+)</name>
        <dbReference type="ChEBI" id="CHEBI:29105"/>
    </cofactor>
    <text evidence="12">Binds 1 zinc ion per subunit.</text>
</comment>
<feature type="domain" description="Alanyl-transfer RNA synthetases family profile" evidence="13">
    <location>
        <begin position="67"/>
        <end position="734"/>
    </location>
</feature>
<dbReference type="Gene3D" id="3.30.54.20">
    <property type="match status" value="1"/>
</dbReference>
<dbReference type="NCBIfam" id="TIGR03683">
    <property type="entry name" value="A-tRNA_syn_arch"/>
    <property type="match status" value="1"/>
</dbReference>
<dbReference type="PANTHER" id="PTHR11777:SF9">
    <property type="entry name" value="ALANINE--TRNA LIGASE, CYTOPLASMIC"/>
    <property type="match status" value="1"/>
</dbReference>
<dbReference type="InterPro" id="IPR018162">
    <property type="entry name" value="Ala-tRNA-ligase_IIc_anticod-bd"/>
</dbReference>
<dbReference type="InterPro" id="IPR018165">
    <property type="entry name" value="Ala-tRNA-synth_IIc_core"/>
</dbReference>
<accession>A0A2K5ASG7</accession>
<dbReference type="FunFam" id="3.30.980.10:FF:000004">
    <property type="entry name" value="Alanine--tRNA ligase, cytoplasmic"/>
    <property type="match status" value="1"/>
</dbReference>
<dbReference type="GO" id="GO:0008270">
    <property type="term" value="F:zinc ion binding"/>
    <property type="evidence" value="ECO:0007669"/>
    <property type="project" value="UniProtKB-UniRule"/>
</dbReference>
<keyword evidence="15" id="KW-1185">Reference proteome</keyword>
<evidence type="ECO:0000313" key="15">
    <source>
        <dbReference type="Proteomes" id="UP000236248"/>
    </source>
</evidence>
<proteinExistence type="inferred from homology"/>
<dbReference type="Gene3D" id="6.10.250.550">
    <property type="match status" value="1"/>
</dbReference>
<evidence type="ECO:0000256" key="10">
    <source>
        <dbReference type="ARBA" id="ARBA00022917"/>
    </source>
</evidence>
<keyword evidence="3 12" id="KW-0820">tRNA-binding</keyword>
<comment type="function">
    <text evidence="12">Catalyzes the attachment of alanine to tRNA(Ala) in a two-step reaction: alanine is first activated by ATP to form Ala-AMP and then transferred to the acceptor end of tRNA(Ala). Also edits incorrectly charged Ser-tRNA(Ala) and Gly-tRNA(Ala) via its editing domain.</text>
</comment>
<evidence type="ECO:0000256" key="1">
    <source>
        <dbReference type="ARBA" id="ARBA00008226"/>
    </source>
</evidence>
<dbReference type="KEGG" id="ncv:NCAV_1430"/>
<comment type="domain">
    <text evidence="12">Consists of three domains; the N-terminal catalytic domain, the editing domain and the C-terminal C-Ala domain. The editing domain removes incorrectly charged amino acids, while the C-Ala domain, along with tRNA(Ala), serves as a bridge to cooperatively bring together the editing and aminoacylation centers thus stimulating deacylation of misacylated tRNAs.</text>
</comment>
<feature type="binding site" evidence="12">
    <location>
        <position position="691"/>
    </location>
    <ligand>
        <name>Zn(2+)</name>
        <dbReference type="ChEBI" id="CHEBI:29105"/>
    </ligand>
</feature>
<dbReference type="GO" id="GO:0002161">
    <property type="term" value="F:aminoacyl-tRNA deacylase activity"/>
    <property type="evidence" value="ECO:0007669"/>
    <property type="project" value="TreeGrafter"/>
</dbReference>
<evidence type="ECO:0000259" key="13">
    <source>
        <dbReference type="PROSITE" id="PS50860"/>
    </source>
</evidence>
<dbReference type="FunFam" id="3.30.54.20:FF:000004">
    <property type="entry name" value="Alanine--tRNA ligase"/>
    <property type="match status" value="1"/>
</dbReference>
<organism evidence="14 15">
    <name type="scientific">Candidatus Nitrosocaldus cavascurensis</name>
    <dbReference type="NCBI Taxonomy" id="2058097"/>
    <lineage>
        <taxon>Archaea</taxon>
        <taxon>Nitrososphaerota</taxon>
        <taxon>Nitrososphaeria</taxon>
        <taxon>Candidatus Nitrosocaldales</taxon>
        <taxon>Candidatus Nitrosocaldaceae</taxon>
        <taxon>Candidatus Nitrosocaldus</taxon>
    </lineage>
</organism>
<evidence type="ECO:0000256" key="4">
    <source>
        <dbReference type="ARBA" id="ARBA00022598"/>
    </source>
</evidence>
<dbReference type="GO" id="GO:0005737">
    <property type="term" value="C:cytoplasm"/>
    <property type="evidence" value="ECO:0007669"/>
    <property type="project" value="UniProtKB-SubCell"/>
</dbReference>
<evidence type="ECO:0000313" key="14">
    <source>
        <dbReference type="EMBL" id="SPC34596.1"/>
    </source>
</evidence>
<keyword evidence="2 12" id="KW-0963">Cytoplasm</keyword>